<feature type="signal peptide" evidence="1">
    <location>
        <begin position="1"/>
        <end position="27"/>
    </location>
</feature>
<dbReference type="EMBL" id="CP034413">
    <property type="protein sequence ID" value="QCI60540.1"/>
    <property type="molecule type" value="Genomic_DNA"/>
</dbReference>
<proteinExistence type="predicted"/>
<dbReference type="RefSeq" id="WP_119310808.1">
    <property type="nucleotide sequence ID" value="NZ_CP034413.3"/>
</dbReference>
<evidence type="ECO:0000313" key="3">
    <source>
        <dbReference type="Proteomes" id="UP000298642"/>
    </source>
</evidence>
<evidence type="ECO:0000256" key="1">
    <source>
        <dbReference type="SAM" id="SignalP"/>
    </source>
</evidence>
<name>A0A4D7AXB6_9FIRM</name>
<evidence type="ECO:0000313" key="2">
    <source>
        <dbReference type="EMBL" id="QCI60540.1"/>
    </source>
</evidence>
<protein>
    <submittedName>
        <fullName evidence="2">Uncharacterized protein</fullName>
    </submittedName>
</protein>
<dbReference type="GeneID" id="89522567"/>
<dbReference type="AlphaFoldDB" id="A0A4D7AXB6"/>
<accession>A0A4D7AXB6</accession>
<reference evidence="3" key="1">
    <citation type="submission" date="2018-12" db="EMBL/GenBank/DDBJ databases">
        <title>Dusodibacter welbiota gen. nov., sp. nov., isolated from human faeces and emended description of the Oscillibacter genus.</title>
        <authorList>
            <person name="Le Roy T."/>
            <person name="Van der Smissen P."/>
            <person name="Delzenne N."/>
            <person name="Muccioli G."/>
            <person name="Collet J.F."/>
            <person name="Cani P.D."/>
        </authorList>
    </citation>
    <scope>NUCLEOTIDE SEQUENCE [LARGE SCALE GENOMIC DNA]</scope>
    <source>
        <strain evidence="3">J115</strain>
    </source>
</reference>
<keyword evidence="3" id="KW-1185">Reference proteome</keyword>
<dbReference type="KEGG" id="obj:EIO64_16135"/>
<dbReference type="Proteomes" id="UP000298642">
    <property type="component" value="Chromosome"/>
</dbReference>
<organism evidence="2 3">
    <name type="scientific">Dysosmobacter welbionis</name>
    <dbReference type="NCBI Taxonomy" id="2093857"/>
    <lineage>
        <taxon>Bacteria</taxon>
        <taxon>Bacillati</taxon>
        <taxon>Bacillota</taxon>
        <taxon>Clostridia</taxon>
        <taxon>Eubacteriales</taxon>
        <taxon>Oscillospiraceae</taxon>
        <taxon>Dysosmobacter</taxon>
    </lineage>
</organism>
<keyword evidence="1" id="KW-0732">Signal</keyword>
<feature type="chain" id="PRO_5038665101" evidence="1">
    <location>
        <begin position="28"/>
        <end position="164"/>
    </location>
</feature>
<gene>
    <name evidence="2" type="ORF">EIO64_16135</name>
</gene>
<sequence length="164" mass="17027">MKKNRWYLRLLALLVLCGALNVTITAAAEAGSSDDPLVTLSYLNETFMDSIMERVDQKIAARNAQLGISAGSGAGAASNFTVVTLTSGQVLTGDIGCEVMLRVGTAVCVSPSSPGLIDETAATALNNGSALVQNHLYMMTIEGRGVRATAGTTKLLVRGSYTVA</sequence>